<protein>
    <submittedName>
        <fullName evidence="2">Uncharacterized protein</fullName>
    </submittedName>
</protein>
<dbReference type="AlphaFoldDB" id="A0AAD2YRT1"/>
<comment type="caution">
    <text evidence="2">The sequence shown here is derived from an EMBL/GenBank/DDBJ whole genome shotgun (WGS) entry which is preliminary data.</text>
</comment>
<proteinExistence type="predicted"/>
<name>A0AAD2YRT1_ACIBA</name>
<keyword evidence="1" id="KW-0472">Membrane</keyword>
<evidence type="ECO:0000256" key="1">
    <source>
        <dbReference type="SAM" id="Phobius"/>
    </source>
</evidence>
<keyword evidence="1" id="KW-1133">Transmembrane helix</keyword>
<gene>
    <name evidence="2" type="ORF">MKP18_004026</name>
    <name evidence="3" type="ORF">MKP18_004027</name>
</gene>
<dbReference type="EMBL" id="ABFEVW030000052">
    <property type="protein sequence ID" value="EMN1073636.1"/>
    <property type="molecule type" value="Genomic_DNA"/>
</dbReference>
<feature type="transmembrane region" description="Helical" evidence="1">
    <location>
        <begin position="6"/>
        <end position="22"/>
    </location>
</feature>
<reference evidence="2" key="1">
    <citation type="submission" date="2023-06" db="EMBL/GenBank/DDBJ databases">
        <authorList>
            <consortium name="Clinical and Environmental Microbiology Branch: Whole genome sequencing antimicrobial resistance pathogens in the healthcare setting"/>
        </authorList>
    </citation>
    <scope>NUCLEOTIDE SEQUENCE</scope>
    <source>
        <strain evidence="2">2021GN-00227</strain>
    </source>
</reference>
<sequence>MVARRYILWMYLLGAIVEIIMAKQNQQQLKIRFFDDSDHLKLKEIAEKEDRSLTYVVNQAIKQFLQTKESAKA</sequence>
<evidence type="ECO:0000313" key="3">
    <source>
        <dbReference type="EMBL" id="EMN1073636.1"/>
    </source>
</evidence>
<evidence type="ECO:0000313" key="2">
    <source>
        <dbReference type="EMBL" id="EKU3570538.1"/>
    </source>
</evidence>
<organism evidence="2">
    <name type="scientific">Acinetobacter baumannii</name>
    <dbReference type="NCBI Taxonomy" id="470"/>
    <lineage>
        <taxon>Bacteria</taxon>
        <taxon>Pseudomonadati</taxon>
        <taxon>Pseudomonadota</taxon>
        <taxon>Gammaproteobacteria</taxon>
        <taxon>Moraxellales</taxon>
        <taxon>Moraxellaceae</taxon>
        <taxon>Acinetobacter</taxon>
        <taxon>Acinetobacter calcoaceticus/baumannii complex</taxon>
    </lineage>
</organism>
<dbReference type="EMBL" id="ABFEVW020000051">
    <property type="protein sequence ID" value="EKU3570538.1"/>
    <property type="molecule type" value="Genomic_DNA"/>
</dbReference>
<keyword evidence="1" id="KW-0812">Transmembrane</keyword>
<accession>A0AAD2YRT1</accession>